<proteinExistence type="predicted"/>
<dbReference type="InterPro" id="IPR036568">
    <property type="entry name" value="GGCT-like_sf"/>
</dbReference>
<dbReference type="SUPFAM" id="SSF110857">
    <property type="entry name" value="Gamma-glutamyl cyclotransferase-like"/>
    <property type="match status" value="1"/>
</dbReference>
<dbReference type="OrthoDB" id="2924818at2759"/>
<dbReference type="Proteomes" id="UP000800092">
    <property type="component" value="Unassembled WGS sequence"/>
</dbReference>
<evidence type="ECO:0000313" key="5">
    <source>
        <dbReference type="EMBL" id="KAF2235615.1"/>
    </source>
</evidence>
<feature type="binding site" evidence="4">
    <location>
        <begin position="9"/>
        <end position="14"/>
    </location>
    <ligand>
        <name>substrate</name>
    </ligand>
</feature>
<keyword evidence="2" id="KW-0456">Lyase</keyword>
<evidence type="ECO:0000313" key="6">
    <source>
        <dbReference type="Proteomes" id="UP000800092"/>
    </source>
</evidence>
<evidence type="ECO:0000256" key="1">
    <source>
        <dbReference type="ARBA" id="ARBA00012346"/>
    </source>
</evidence>
<feature type="non-terminal residue" evidence="5">
    <location>
        <position position="1"/>
    </location>
</feature>
<accession>A0A6A6HBY5</accession>
<dbReference type="AlphaFoldDB" id="A0A6A6HBY5"/>
<dbReference type="PANTHER" id="PTHR12935:SF0">
    <property type="entry name" value="GAMMA-GLUTAMYLCYCLOTRANSFERASE"/>
    <property type="match status" value="1"/>
</dbReference>
<feature type="non-terminal residue" evidence="5">
    <location>
        <position position="182"/>
    </location>
</feature>
<dbReference type="EMBL" id="ML991790">
    <property type="protein sequence ID" value="KAF2235615.1"/>
    <property type="molecule type" value="Genomic_DNA"/>
</dbReference>
<evidence type="ECO:0000256" key="2">
    <source>
        <dbReference type="ARBA" id="ARBA00023239"/>
    </source>
</evidence>
<keyword evidence="6" id="KW-1185">Reference proteome</keyword>
<dbReference type="CDD" id="cd06661">
    <property type="entry name" value="GGCT_like"/>
    <property type="match status" value="1"/>
</dbReference>
<organism evidence="5 6">
    <name type="scientific">Viridothelium virens</name>
    <name type="common">Speckled blister lichen</name>
    <name type="synonym">Trypethelium virens</name>
    <dbReference type="NCBI Taxonomy" id="1048519"/>
    <lineage>
        <taxon>Eukaryota</taxon>
        <taxon>Fungi</taxon>
        <taxon>Dikarya</taxon>
        <taxon>Ascomycota</taxon>
        <taxon>Pezizomycotina</taxon>
        <taxon>Dothideomycetes</taxon>
        <taxon>Dothideomycetes incertae sedis</taxon>
        <taxon>Trypetheliales</taxon>
        <taxon>Trypetheliaceae</taxon>
        <taxon>Viridothelium</taxon>
    </lineage>
</organism>
<dbReference type="GO" id="GO:0003839">
    <property type="term" value="F:gamma-glutamylcyclotransferase activity"/>
    <property type="evidence" value="ECO:0007669"/>
    <property type="project" value="UniProtKB-EC"/>
</dbReference>
<dbReference type="EC" id="4.3.2.9" evidence="1"/>
<evidence type="ECO:0000256" key="4">
    <source>
        <dbReference type="PIRSR" id="PIRSR617939-2"/>
    </source>
</evidence>
<gene>
    <name evidence="5" type="ORF">EV356DRAFT_430731</name>
</gene>
<protein>
    <recommendedName>
        <fullName evidence="1">gamma-glutamylcyclotransferase</fullName>
        <ecNumber evidence="1">4.3.2.9</ecNumber>
    </recommendedName>
</protein>
<feature type="binding site" evidence="4">
    <location>
        <position position="144"/>
    </location>
    <ligand>
        <name>substrate</name>
    </ligand>
</feature>
<sequence length="182" mass="21278">SSSRQPTPYFGYGSNLWRDQMRHRCPSSSYLGLARLKNYHWIINKRGYANVVEITTSSSSSNADNEKDVVWGLVYTLDKKDEAQLDKNEGVPKTYTKEMIEVEFWEKGEEGKALNIRKKPETRKMLVYINRTLTSGDFKPKEEYVHRMNMGIADALKEGVPRKYVEKVLRHWIPEEEEENAR</sequence>
<evidence type="ECO:0000256" key="3">
    <source>
        <dbReference type="PIRSR" id="PIRSR617939-1"/>
    </source>
</evidence>
<reference evidence="5" key="1">
    <citation type="journal article" date="2020" name="Stud. Mycol.">
        <title>101 Dothideomycetes genomes: a test case for predicting lifestyles and emergence of pathogens.</title>
        <authorList>
            <person name="Haridas S."/>
            <person name="Albert R."/>
            <person name="Binder M."/>
            <person name="Bloem J."/>
            <person name="Labutti K."/>
            <person name="Salamov A."/>
            <person name="Andreopoulos B."/>
            <person name="Baker S."/>
            <person name="Barry K."/>
            <person name="Bills G."/>
            <person name="Bluhm B."/>
            <person name="Cannon C."/>
            <person name="Castanera R."/>
            <person name="Culley D."/>
            <person name="Daum C."/>
            <person name="Ezra D."/>
            <person name="Gonzalez J."/>
            <person name="Henrissat B."/>
            <person name="Kuo A."/>
            <person name="Liang C."/>
            <person name="Lipzen A."/>
            <person name="Lutzoni F."/>
            <person name="Magnuson J."/>
            <person name="Mondo S."/>
            <person name="Nolan M."/>
            <person name="Ohm R."/>
            <person name="Pangilinan J."/>
            <person name="Park H.-J."/>
            <person name="Ramirez L."/>
            <person name="Alfaro M."/>
            <person name="Sun H."/>
            <person name="Tritt A."/>
            <person name="Yoshinaga Y."/>
            <person name="Zwiers L.-H."/>
            <person name="Turgeon B."/>
            <person name="Goodwin S."/>
            <person name="Spatafora J."/>
            <person name="Crous P."/>
            <person name="Grigoriev I."/>
        </authorList>
    </citation>
    <scope>NUCLEOTIDE SEQUENCE</scope>
    <source>
        <strain evidence="5">Tuck. ex Michener</strain>
    </source>
</reference>
<dbReference type="Pfam" id="PF13772">
    <property type="entry name" value="AIG2_2"/>
    <property type="match status" value="1"/>
</dbReference>
<dbReference type="InterPro" id="IPR017939">
    <property type="entry name" value="G-Glutamylcylcotransferase"/>
</dbReference>
<dbReference type="Gene3D" id="3.10.490.10">
    <property type="entry name" value="Gamma-glutamyl cyclotransferase-like"/>
    <property type="match status" value="1"/>
</dbReference>
<feature type="active site" description="Proton acceptor" evidence="3">
    <location>
        <position position="89"/>
    </location>
</feature>
<name>A0A6A6HBY5_VIRVR</name>
<dbReference type="PANTHER" id="PTHR12935">
    <property type="entry name" value="GAMMA-GLUTAMYLCYCLOTRANSFERASE"/>
    <property type="match status" value="1"/>
</dbReference>
<dbReference type="InterPro" id="IPR013024">
    <property type="entry name" value="GGCT-like"/>
</dbReference>